<dbReference type="InterPro" id="IPR017452">
    <property type="entry name" value="GPCR_Rhodpsn_7TM"/>
</dbReference>
<keyword evidence="7 12" id="KW-0472">Membrane</keyword>
<keyword evidence="8 10" id="KW-0675">Receptor</keyword>
<evidence type="ECO:0000256" key="2">
    <source>
        <dbReference type="ARBA" id="ARBA00022475"/>
    </source>
</evidence>
<keyword evidence="15" id="KW-1185">Reference proteome</keyword>
<evidence type="ECO:0000313" key="15">
    <source>
        <dbReference type="Proteomes" id="UP000031443"/>
    </source>
</evidence>
<dbReference type="GO" id="GO:0004984">
    <property type="term" value="F:olfactory receptor activity"/>
    <property type="evidence" value="ECO:0007669"/>
    <property type="project" value="InterPro"/>
</dbReference>
<evidence type="ECO:0000256" key="5">
    <source>
        <dbReference type="ARBA" id="ARBA00022989"/>
    </source>
</evidence>
<dbReference type="GO" id="GO:0005886">
    <property type="term" value="C:plasma membrane"/>
    <property type="evidence" value="ECO:0007669"/>
    <property type="project" value="UniProtKB-SubCell"/>
</dbReference>
<sequence>MDEGNQTNVSHFILLGFPTSAELYLLLFSVFLLAYLLTLMENIIIILVIQANHQLHKPMNFFLGNLSFLEIWYVTVIVPKMLADFMTQDKRISFQECMAQLYFFVTFVCTEYILLAAMAYDRYLAICNPLRYPSIMSNRFCTQLAASCWLCGLITAAIKLSFIAQLRFCSIDTINHYFYDISPLLNISCTDSSLAELVNFILALMVIMVPLCIVVTSYICSLCSGSPCLRAGKRPSLPAAPTWQWWSSSTPPPSSPMPNPRPLEGDSINCANAMYGSGSGNFIESVKVNGKSWLGQIMASNITLVKADLVKEDDYLPNQSVNVVVLYEFTEQIELDSQVKALIEEGKGRFLMGDGLLASTACDSEHGKGNCDLLEVAQCSEESSSLSVGSGNVPGKESLDEPRQPCELKALSSQQFGKVRIVEDECPYTLPVTCVENCDSEGNVPVSVKGIDLPVEGATPVYKQLSVNSPVCWDKGNEIQSCVSGKVEYVSASSLSVEQTEGAFQPVMVEDSAVVSELVLDSTKAQEGNGPKFVSARENGTVTRLHPVSVMAKSQRPNNSGACILPVANVWLGKGVATLSNQGDTLARAQGEQKSDLLVLPTDGVETCSKKEKIPELVCGKGKENASNLLSRKSRSLPERGLCRNPPDGPEVILDVSETQKESVVAQGSVPLEQALGEEGKGRISVRGELLLRKAPRERNPQGSLCKQFTATEGCESDLIKKVSVPNRQKFSVVNGSTDFPFERSSVVSFEKVSDGVKAVKKVEQPFNQVAVFGQLVGETRLLREECLQADFVSEQTVSQVLREDWVAESAEQNSCAVNLSRLQGMAGILSSLDTVDMTCILSVNFTSDFMWKRRLVREGQQNFESSLLVNMDGISLRQSPALELVAVKDLNTGEQAPVCLNANYLTDWDKKDLLIALRRESTPNQPVNSVKQGKSGFDPSGQGGNRDVNFAMEATG</sequence>
<dbReference type="FunFam" id="1.20.1070.10:FF:000015">
    <property type="entry name" value="Olfactory receptor"/>
    <property type="match status" value="1"/>
</dbReference>
<keyword evidence="4" id="KW-0716">Sensory transduction</keyword>
<feature type="domain" description="G-protein coupled receptors family 1 profile" evidence="13">
    <location>
        <begin position="41"/>
        <end position="219"/>
    </location>
</feature>
<dbReference type="Gene3D" id="1.20.1070.10">
    <property type="entry name" value="Rhodopsin 7-helix transmembrane proteins"/>
    <property type="match status" value="1"/>
</dbReference>
<keyword evidence="2" id="KW-1003">Cell membrane</keyword>
<accession>M7AV52</accession>
<organism evidence="14 15">
    <name type="scientific">Chelonia mydas</name>
    <name type="common">Green sea-turtle</name>
    <name type="synonym">Chelonia agassizi</name>
    <dbReference type="NCBI Taxonomy" id="8469"/>
    <lineage>
        <taxon>Eukaryota</taxon>
        <taxon>Metazoa</taxon>
        <taxon>Chordata</taxon>
        <taxon>Craniata</taxon>
        <taxon>Vertebrata</taxon>
        <taxon>Euteleostomi</taxon>
        <taxon>Archelosauria</taxon>
        <taxon>Testudinata</taxon>
        <taxon>Testudines</taxon>
        <taxon>Cryptodira</taxon>
        <taxon>Durocryptodira</taxon>
        <taxon>Americhelydia</taxon>
        <taxon>Chelonioidea</taxon>
        <taxon>Cheloniidae</taxon>
        <taxon>Chelonia</taxon>
    </lineage>
</organism>
<proteinExistence type="inferred from homology"/>
<comment type="similarity">
    <text evidence="10">Belongs to the G-protein coupled receptor 1 family.</text>
</comment>
<protein>
    <submittedName>
        <fullName evidence="14">Olfactory receptor 6Y1</fullName>
    </submittedName>
</protein>
<dbReference type="SUPFAM" id="SSF81321">
    <property type="entry name" value="Family A G protein-coupled receptor-like"/>
    <property type="match status" value="1"/>
</dbReference>
<feature type="transmembrane region" description="Helical" evidence="12">
    <location>
        <begin position="61"/>
        <end position="79"/>
    </location>
</feature>
<comment type="subcellular location">
    <subcellularLocation>
        <location evidence="1">Cell membrane</location>
        <topology evidence="1">Multi-pass membrane protein</topology>
    </subcellularLocation>
</comment>
<dbReference type="Pfam" id="PF00001">
    <property type="entry name" value="7tm_1"/>
    <property type="match status" value="1"/>
</dbReference>
<evidence type="ECO:0000256" key="12">
    <source>
        <dbReference type="SAM" id="Phobius"/>
    </source>
</evidence>
<keyword evidence="9 10" id="KW-0807">Transducer</keyword>
<name>M7AV52_CHEMY</name>
<evidence type="ECO:0000256" key="8">
    <source>
        <dbReference type="ARBA" id="ARBA00023170"/>
    </source>
</evidence>
<dbReference type="PRINTS" id="PR00237">
    <property type="entry name" value="GPCRRHODOPSN"/>
</dbReference>
<keyword evidence="5 12" id="KW-1133">Transmembrane helix</keyword>
<keyword evidence="4" id="KW-0552">Olfaction</keyword>
<keyword evidence="6 10" id="KW-0297">G-protein coupled receptor</keyword>
<evidence type="ECO:0000256" key="7">
    <source>
        <dbReference type="ARBA" id="ARBA00023136"/>
    </source>
</evidence>
<feature type="region of interest" description="Disordered" evidence="11">
    <location>
        <begin position="384"/>
        <end position="403"/>
    </location>
</feature>
<dbReference type="PRINTS" id="PR00245">
    <property type="entry name" value="OLFACTORYR"/>
</dbReference>
<evidence type="ECO:0000256" key="11">
    <source>
        <dbReference type="SAM" id="MobiDB-lite"/>
    </source>
</evidence>
<evidence type="ECO:0000256" key="6">
    <source>
        <dbReference type="ARBA" id="ARBA00023040"/>
    </source>
</evidence>
<evidence type="ECO:0000259" key="13">
    <source>
        <dbReference type="PROSITE" id="PS50262"/>
    </source>
</evidence>
<dbReference type="GO" id="GO:0004930">
    <property type="term" value="F:G protein-coupled receptor activity"/>
    <property type="evidence" value="ECO:0007669"/>
    <property type="project" value="UniProtKB-KW"/>
</dbReference>
<feature type="transmembrane region" description="Helical" evidence="12">
    <location>
        <begin position="23"/>
        <end position="49"/>
    </location>
</feature>
<keyword evidence="3 10" id="KW-0812">Transmembrane</keyword>
<dbReference type="InterPro" id="IPR000276">
    <property type="entry name" value="GPCR_Rhodpsn"/>
</dbReference>
<feature type="transmembrane region" description="Helical" evidence="12">
    <location>
        <begin position="99"/>
        <end position="120"/>
    </location>
</feature>
<gene>
    <name evidence="14" type="ORF">UY3_19253</name>
</gene>
<dbReference type="PROSITE" id="PS50262">
    <property type="entry name" value="G_PROTEIN_RECEP_F1_2"/>
    <property type="match status" value="1"/>
</dbReference>
<dbReference type="InterPro" id="IPR000725">
    <property type="entry name" value="Olfact_rcpt"/>
</dbReference>
<dbReference type="AlphaFoldDB" id="M7AV52"/>
<evidence type="ECO:0000256" key="10">
    <source>
        <dbReference type="RuleBase" id="RU000688"/>
    </source>
</evidence>
<evidence type="ECO:0000256" key="9">
    <source>
        <dbReference type="ARBA" id="ARBA00023224"/>
    </source>
</evidence>
<evidence type="ECO:0000313" key="14">
    <source>
        <dbReference type="EMBL" id="EMP23683.1"/>
    </source>
</evidence>
<dbReference type="InterPro" id="IPR050516">
    <property type="entry name" value="Olfactory_GPCR"/>
</dbReference>
<feature type="region of interest" description="Disordered" evidence="11">
    <location>
        <begin position="925"/>
        <end position="957"/>
    </location>
</feature>
<reference evidence="15" key="1">
    <citation type="journal article" date="2013" name="Nat. Genet.">
        <title>The draft genomes of soft-shell turtle and green sea turtle yield insights into the development and evolution of the turtle-specific body plan.</title>
        <authorList>
            <person name="Wang Z."/>
            <person name="Pascual-Anaya J."/>
            <person name="Zadissa A."/>
            <person name="Li W."/>
            <person name="Niimura Y."/>
            <person name="Huang Z."/>
            <person name="Li C."/>
            <person name="White S."/>
            <person name="Xiong Z."/>
            <person name="Fang D."/>
            <person name="Wang B."/>
            <person name="Ming Y."/>
            <person name="Chen Y."/>
            <person name="Zheng Y."/>
            <person name="Kuraku S."/>
            <person name="Pignatelli M."/>
            <person name="Herrero J."/>
            <person name="Beal K."/>
            <person name="Nozawa M."/>
            <person name="Li Q."/>
            <person name="Wang J."/>
            <person name="Zhang H."/>
            <person name="Yu L."/>
            <person name="Shigenobu S."/>
            <person name="Wang J."/>
            <person name="Liu J."/>
            <person name="Flicek P."/>
            <person name="Searle S."/>
            <person name="Wang J."/>
            <person name="Kuratani S."/>
            <person name="Yin Y."/>
            <person name="Aken B."/>
            <person name="Zhang G."/>
            <person name="Irie N."/>
        </authorList>
    </citation>
    <scope>NUCLEOTIDE SEQUENCE [LARGE SCALE GENOMIC DNA]</scope>
</reference>
<feature type="transmembrane region" description="Helical" evidence="12">
    <location>
        <begin position="200"/>
        <end position="224"/>
    </location>
</feature>
<evidence type="ECO:0000256" key="1">
    <source>
        <dbReference type="ARBA" id="ARBA00004651"/>
    </source>
</evidence>
<dbReference type="PROSITE" id="PS00237">
    <property type="entry name" value="G_PROTEIN_RECEP_F1_1"/>
    <property type="match status" value="1"/>
</dbReference>
<dbReference type="Proteomes" id="UP000031443">
    <property type="component" value="Unassembled WGS sequence"/>
</dbReference>
<evidence type="ECO:0000256" key="4">
    <source>
        <dbReference type="ARBA" id="ARBA00022725"/>
    </source>
</evidence>
<dbReference type="PANTHER" id="PTHR26452">
    <property type="entry name" value="OLFACTORY RECEPTOR"/>
    <property type="match status" value="1"/>
</dbReference>
<evidence type="ECO:0000256" key="3">
    <source>
        <dbReference type="ARBA" id="ARBA00022692"/>
    </source>
</evidence>
<dbReference type="EMBL" id="KB608766">
    <property type="protein sequence ID" value="EMP23683.1"/>
    <property type="molecule type" value="Genomic_DNA"/>
</dbReference>